<sequence>MAEFVCTLCGRCCMGMGRYVKITGHMGPDRFVAVHELANEVFYPVVMRKYRDDFSVDERETPKEWCPFLMDKDESGNYLCAVHDTAPSFCKKFKCCIFKIFDRNKNYAGEVKGKSTLISKDENLKNIWNEDIMTYPIDDISAWKKNMQSKLAEKNYILEEYD</sequence>
<evidence type="ECO:0008006" key="3">
    <source>
        <dbReference type="Google" id="ProtNLM"/>
    </source>
</evidence>
<protein>
    <recommendedName>
        <fullName evidence="3">Zinc/iron-chelating domain-containing protein</fullName>
    </recommendedName>
</protein>
<dbReference type="GeneID" id="79949389"/>
<dbReference type="RefSeq" id="WP_278100269.1">
    <property type="nucleotide sequence ID" value="NZ_CP091092.1"/>
</dbReference>
<evidence type="ECO:0000313" key="2">
    <source>
        <dbReference type="Proteomes" id="UP001218895"/>
    </source>
</evidence>
<dbReference type="Proteomes" id="UP001218895">
    <property type="component" value="Chromosome"/>
</dbReference>
<dbReference type="KEGG" id="manq:L1994_03300"/>
<evidence type="ECO:0000313" key="1">
    <source>
        <dbReference type="EMBL" id="WFN37430.1"/>
    </source>
</evidence>
<gene>
    <name evidence="1" type="ORF">L1994_03300</name>
</gene>
<proteinExistence type="predicted"/>
<name>A0AAF0FWU4_9EURY</name>
<dbReference type="EMBL" id="CP091092">
    <property type="protein sequence ID" value="WFN37430.1"/>
    <property type="molecule type" value="Genomic_DNA"/>
</dbReference>
<organism evidence="1 2">
    <name type="scientific">Methanomicrobium antiquum</name>
    <dbReference type="NCBI Taxonomy" id="487686"/>
    <lineage>
        <taxon>Archaea</taxon>
        <taxon>Methanobacteriati</taxon>
        <taxon>Methanobacteriota</taxon>
        <taxon>Stenosarchaea group</taxon>
        <taxon>Methanomicrobia</taxon>
        <taxon>Methanomicrobiales</taxon>
        <taxon>Methanomicrobiaceae</taxon>
        <taxon>Methanomicrobium</taxon>
    </lineage>
</organism>
<dbReference type="AlphaFoldDB" id="A0AAF0FWU4"/>
<accession>A0AAF0FWU4</accession>
<keyword evidence="2" id="KW-1185">Reference proteome</keyword>
<reference evidence="1" key="1">
    <citation type="submission" date="2022-01" db="EMBL/GenBank/DDBJ databases">
        <title>Complete genome of Methanomicrobium antiquum DSM 21220.</title>
        <authorList>
            <person name="Chen S.-C."/>
            <person name="You Y.-T."/>
            <person name="Zhou Y.-Z."/>
            <person name="Lai M.-C."/>
        </authorList>
    </citation>
    <scope>NUCLEOTIDE SEQUENCE</scope>
    <source>
        <strain evidence="1">DSM 21220</strain>
    </source>
</reference>